<evidence type="ECO:0000313" key="3">
    <source>
        <dbReference type="WBParaSite" id="nRc.2.0.1.t33494-RA"/>
    </source>
</evidence>
<feature type="compositionally biased region" description="Polar residues" evidence="1">
    <location>
        <begin position="89"/>
        <end position="104"/>
    </location>
</feature>
<evidence type="ECO:0000256" key="1">
    <source>
        <dbReference type="SAM" id="MobiDB-lite"/>
    </source>
</evidence>
<name>A0A915K5M0_ROMCU</name>
<accession>A0A915K5M0</accession>
<sequence>MIATAKRASKLKPSATLAINMNAVMMHRHTVLKAYHCGFGRSPPKLTDYSSPLHRDAEIQRSMEALKNLPKYVFKAPLPLPPPMDVEPATSSASSIPPRATSQPPVAGAHGPDIGS</sequence>
<organism evidence="2 3">
    <name type="scientific">Romanomermis culicivorax</name>
    <name type="common">Nematode worm</name>
    <dbReference type="NCBI Taxonomy" id="13658"/>
    <lineage>
        <taxon>Eukaryota</taxon>
        <taxon>Metazoa</taxon>
        <taxon>Ecdysozoa</taxon>
        <taxon>Nematoda</taxon>
        <taxon>Enoplea</taxon>
        <taxon>Dorylaimia</taxon>
        <taxon>Mermithida</taxon>
        <taxon>Mermithoidea</taxon>
        <taxon>Mermithidae</taxon>
        <taxon>Romanomermis</taxon>
    </lineage>
</organism>
<dbReference type="AlphaFoldDB" id="A0A915K5M0"/>
<protein>
    <submittedName>
        <fullName evidence="3">Uncharacterized protein</fullName>
    </submittedName>
</protein>
<feature type="region of interest" description="Disordered" evidence="1">
    <location>
        <begin position="83"/>
        <end position="116"/>
    </location>
</feature>
<keyword evidence="2" id="KW-1185">Reference proteome</keyword>
<proteinExistence type="predicted"/>
<evidence type="ECO:0000313" key="2">
    <source>
        <dbReference type="Proteomes" id="UP000887565"/>
    </source>
</evidence>
<dbReference type="WBParaSite" id="nRc.2.0.1.t33494-RA">
    <property type="protein sequence ID" value="nRc.2.0.1.t33494-RA"/>
    <property type="gene ID" value="nRc.2.0.1.g33494"/>
</dbReference>
<dbReference type="Proteomes" id="UP000887565">
    <property type="component" value="Unplaced"/>
</dbReference>
<reference evidence="3" key="1">
    <citation type="submission" date="2022-11" db="UniProtKB">
        <authorList>
            <consortium name="WormBaseParasite"/>
        </authorList>
    </citation>
    <scope>IDENTIFICATION</scope>
</reference>